<sequence length="65" mass="7626">MADTTKQVSMLELELEDDLIRQIEDVADSGCFSKDELLQSILEAWRHHQAYIHRLENMVQIINIK</sequence>
<dbReference type="EMBL" id="BEYQ01000004">
    <property type="protein sequence ID" value="GBD52441.1"/>
    <property type="molecule type" value="Genomic_DNA"/>
</dbReference>
<dbReference type="Proteomes" id="UP000236321">
    <property type="component" value="Unassembled WGS sequence"/>
</dbReference>
<reference evidence="2" key="1">
    <citation type="submission" date="2017-12" db="EMBL/GenBank/DDBJ databases">
        <title>Improved Draft Genome Sequence of Microcystis aeruginosa NIES-298, a Microcystin-Producing Cyanobacterium from Lake Kasumigaura, Japan.</title>
        <authorList>
            <person name="Yamaguchi H."/>
            <person name="Suzuki S."/>
            <person name="Kawachi M."/>
        </authorList>
    </citation>
    <scope>NUCLEOTIDE SEQUENCE [LARGE SCALE GENOMIC DNA]</scope>
    <source>
        <strain evidence="2">NIES-298</strain>
    </source>
</reference>
<organism evidence="1 2">
    <name type="scientific">Microcystis aeruginosa NIES-298</name>
    <dbReference type="NCBI Taxonomy" id="449468"/>
    <lineage>
        <taxon>Bacteria</taxon>
        <taxon>Bacillati</taxon>
        <taxon>Cyanobacteriota</taxon>
        <taxon>Cyanophyceae</taxon>
        <taxon>Oscillatoriophycideae</taxon>
        <taxon>Chroococcales</taxon>
        <taxon>Microcystaceae</taxon>
        <taxon>Microcystis</taxon>
    </lineage>
</organism>
<protein>
    <submittedName>
        <fullName evidence="1">Uncharacterized protein</fullName>
    </submittedName>
</protein>
<evidence type="ECO:0000313" key="1">
    <source>
        <dbReference type="EMBL" id="GBD52441.1"/>
    </source>
</evidence>
<name>A0A2H6BQK2_MICAE</name>
<gene>
    <name evidence="1" type="ORF">BGM30_15340</name>
</gene>
<comment type="caution">
    <text evidence="1">The sequence shown here is derived from an EMBL/GenBank/DDBJ whole genome shotgun (WGS) entry which is preliminary data.</text>
</comment>
<dbReference type="AlphaFoldDB" id="A0A2H6BQK2"/>
<dbReference type="RefSeq" id="WP_036400102.1">
    <property type="nucleotide sequence ID" value="NZ_BEIU01000005.1"/>
</dbReference>
<proteinExistence type="predicted"/>
<accession>A0A2H6BQK2</accession>
<evidence type="ECO:0000313" key="2">
    <source>
        <dbReference type="Proteomes" id="UP000236321"/>
    </source>
</evidence>